<protein>
    <recommendedName>
        <fullName evidence="3">Transposase</fullName>
    </recommendedName>
</protein>
<comment type="caution">
    <text evidence="1">The sequence shown here is derived from an EMBL/GenBank/DDBJ whole genome shotgun (WGS) entry which is preliminary data.</text>
</comment>
<organism evidence="1 2">
    <name type="scientific">Tamlana crocina</name>
    <dbReference type="NCBI Taxonomy" id="393006"/>
    <lineage>
        <taxon>Bacteria</taxon>
        <taxon>Pseudomonadati</taxon>
        <taxon>Bacteroidota</taxon>
        <taxon>Flavobacteriia</taxon>
        <taxon>Flavobacteriales</taxon>
        <taxon>Flavobacteriaceae</taxon>
        <taxon>Tamlana</taxon>
    </lineage>
</organism>
<keyword evidence="2" id="KW-1185">Reference proteome</keyword>
<evidence type="ECO:0008006" key="3">
    <source>
        <dbReference type="Google" id="ProtNLM"/>
    </source>
</evidence>
<evidence type="ECO:0000313" key="2">
    <source>
        <dbReference type="Proteomes" id="UP000760545"/>
    </source>
</evidence>
<dbReference type="Proteomes" id="UP000760545">
    <property type="component" value="Unassembled WGS sequence"/>
</dbReference>
<sequence length="84" mass="10072">MRSIHCKVFGHDLKTTKQVTYHVTEYRCKHCKKEFTTNSNGRLTELTPKFREINEVLERVHNKRLLRAVNKQTSFKQDHLLVFN</sequence>
<dbReference type="RefSeq" id="WP_167917542.1">
    <property type="nucleotide sequence ID" value="NZ_JAAVJS010000008.1"/>
</dbReference>
<reference evidence="1 2" key="1">
    <citation type="submission" date="2020-03" db="EMBL/GenBank/DDBJ databases">
        <title>Tamlana sp. nov, isolated from XXX.</title>
        <authorList>
            <person name="Cao W.R."/>
        </authorList>
    </citation>
    <scope>NUCLEOTIDE SEQUENCE [LARGE SCALE GENOMIC DNA]</scope>
    <source>
        <strain evidence="1 2">HST1-43</strain>
    </source>
</reference>
<dbReference type="EMBL" id="JAAVJS010000008">
    <property type="protein sequence ID" value="NJX15297.1"/>
    <property type="molecule type" value="Genomic_DNA"/>
</dbReference>
<accession>A0ABX1DB53</accession>
<evidence type="ECO:0000313" key="1">
    <source>
        <dbReference type="EMBL" id="NJX15297.1"/>
    </source>
</evidence>
<name>A0ABX1DB53_9FLAO</name>
<proteinExistence type="predicted"/>
<gene>
    <name evidence="1" type="ORF">HC176_07320</name>
</gene>